<keyword evidence="1" id="KW-0862">Zinc</keyword>
<organism evidence="3 4">
    <name type="scientific">Daphnia pulex</name>
    <name type="common">Water flea</name>
    <dbReference type="NCBI Taxonomy" id="6669"/>
    <lineage>
        <taxon>Eukaryota</taxon>
        <taxon>Metazoa</taxon>
        <taxon>Ecdysozoa</taxon>
        <taxon>Arthropoda</taxon>
        <taxon>Crustacea</taxon>
        <taxon>Branchiopoda</taxon>
        <taxon>Diplostraca</taxon>
        <taxon>Cladocera</taxon>
        <taxon>Anomopoda</taxon>
        <taxon>Daphniidae</taxon>
        <taxon>Daphnia</taxon>
    </lineage>
</organism>
<dbReference type="GO" id="GO:0008270">
    <property type="term" value="F:zinc ion binding"/>
    <property type="evidence" value="ECO:0007669"/>
    <property type="project" value="UniProtKB-KW"/>
</dbReference>
<dbReference type="InterPro" id="IPR013087">
    <property type="entry name" value="Znf_C2H2_type"/>
</dbReference>
<dbReference type="KEGG" id="dpx:DAPPUDRAFT_334688"/>
<gene>
    <name evidence="3" type="ORF">DAPPUDRAFT_334688</name>
</gene>
<evidence type="ECO:0000313" key="3">
    <source>
        <dbReference type="EMBL" id="EFX64012.1"/>
    </source>
</evidence>
<dbReference type="HOGENOM" id="CLU_555832_0_0_1"/>
<dbReference type="PROSITE" id="PS50157">
    <property type="entry name" value="ZINC_FINGER_C2H2_2"/>
    <property type="match status" value="1"/>
</dbReference>
<keyword evidence="1" id="KW-0863">Zinc-finger</keyword>
<dbReference type="EMBL" id="GL732898">
    <property type="protein sequence ID" value="EFX64012.1"/>
    <property type="molecule type" value="Genomic_DNA"/>
</dbReference>
<dbReference type="InParanoid" id="E9HW68"/>
<accession>E9HW68</accession>
<dbReference type="Proteomes" id="UP000000305">
    <property type="component" value="Unassembled WGS sequence"/>
</dbReference>
<reference evidence="3 4" key="1">
    <citation type="journal article" date="2011" name="Science">
        <title>The ecoresponsive genome of Daphnia pulex.</title>
        <authorList>
            <person name="Colbourne J.K."/>
            <person name="Pfrender M.E."/>
            <person name="Gilbert D."/>
            <person name="Thomas W.K."/>
            <person name="Tucker A."/>
            <person name="Oakley T.H."/>
            <person name="Tokishita S."/>
            <person name="Aerts A."/>
            <person name="Arnold G.J."/>
            <person name="Basu M.K."/>
            <person name="Bauer D.J."/>
            <person name="Caceres C.E."/>
            <person name="Carmel L."/>
            <person name="Casola C."/>
            <person name="Choi J.H."/>
            <person name="Detter J.C."/>
            <person name="Dong Q."/>
            <person name="Dusheyko S."/>
            <person name="Eads B.D."/>
            <person name="Frohlich T."/>
            <person name="Geiler-Samerotte K.A."/>
            <person name="Gerlach D."/>
            <person name="Hatcher P."/>
            <person name="Jogdeo S."/>
            <person name="Krijgsveld J."/>
            <person name="Kriventseva E.V."/>
            <person name="Kultz D."/>
            <person name="Laforsch C."/>
            <person name="Lindquist E."/>
            <person name="Lopez J."/>
            <person name="Manak J.R."/>
            <person name="Muller J."/>
            <person name="Pangilinan J."/>
            <person name="Patwardhan R.P."/>
            <person name="Pitluck S."/>
            <person name="Pritham E.J."/>
            <person name="Rechtsteiner A."/>
            <person name="Rho M."/>
            <person name="Rogozin I.B."/>
            <person name="Sakarya O."/>
            <person name="Salamov A."/>
            <person name="Schaack S."/>
            <person name="Shapiro H."/>
            <person name="Shiga Y."/>
            <person name="Skalitzky C."/>
            <person name="Smith Z."/>
            <person name="Souvorov A."/>
            <person name="Sung W."/>
            <person name="Tang Z."/>
            <person name="Tsuchiya D."/>
            <person name="Tu H."/>
            <person name="Vos H."/>
            <person name="Wang M."/>
            <person name="Wolf Y.I."/>
            <person name="Yamagata H."/>
            <person name="Yamada T."/>
            <person name="Ye Y."/>
            <person name="Shaw J.R."/>
            <person name="Andrews J."/>
            <person name="Crease T.J."/>
            <person name="Tang H."/>
            <person name="Lucas S.M."/>
            <person name="Robertson H.M."/>
            <person name="Bork P."/>
            <person name="Koonin E.V."/>
            <person name="Zdobnov E.M."/>
            <person name="Grigoriev I.V."/>
            <person name="Lynch M."/>
            <person name="Boore J.L."/>
        </authorList>
    </citation>
    <scope>NUCLEOTIDE SEQUENCE [LARGE SCALE GENOMIC DNA]</scope>
</reference>
<evidence type="ECO:0000259" key="2">
    <source>
        <dbReference type="PROSITE" id="PS50157"/>
    </source>
</evidence>
<keyword evidence="4" id="KW-1185">Reference proteome</keyword>
<protein>
    <recommendedName>
        <fullName evidence="2">C2H2-type domain-containing protein</fullName>
    </recommendedName>
</protein>
<keyword evidence="1" id="KW-0479">Metal-binding</keyword>
<dbReference type="Gene3D" id="3.30.160.60">
    <property type="entry name" value="Classic Zinc Finger"/>
    <property type="match status" value="1"/>
</dbReference>
<name>E9HW68_DAPPU</name>
<evidence type="ECO:0000313" key="4">
    <source>
        <dbReference type="Proteomes" id="UP000000305"/>
    </source>
</evidence>
<dbReference type="PROSITE" id="PS00028">
    <property type="entry name" value="ZINC_FINGER_C2H2_1"/>
    <property type="match status" value="1"/>
</dbReference>
<evidence type="ECO:0000256" key="1">
    <source>
        <dbReference type="PROSITE-ProRule" id="PRU00042"/>
    </source>
</evidence>
<dbReference type="SMART" id="SM00355">
    <property type="entry name" value="ZnF_C2H2"/>
    <property type="match status" value="2"/>
</dbReference>
<dbReference type="PhylomeDB" id="E9HW68"/>
<proteinExistence type="predicted"/>
<sequence length="589" mass="66526">MDLFFTKSGKLDDFGWKSKYLKIHELNQRLKDLENFAGIPIALFSKSLFFTLDSSNANVKELNDFIGEKWQKTSLEIKQLFYSKANIDMQQVLAQQKDLIQEISKLKETILDNSIEFQSIELDENEEIVHFLVPETKVPQYFCRYPRCKSKLANVSSRLKHERTKHSQNKFTCAKCNIVAERKETIENHKLRMHNGTRAIKFSRDDQVMKSGTKIPTNDESNIGIIDSISTTDGVVIDDVVGNSLQNKDSVFDVSSFNATNQDDITDWDDEWNQILESYDLSFLDNSKYLENSFHDQLSSTHNLKEPSITEEAICIDENCPADLKRVPEHNTASSIPKLTNKERLAALLDGRELREVVLDLDGHDRIQIALDRDMTKLLSFVNGVSVHQFKESDIISANGVVFGPIEKRDNIILAMERDPAKYPLKVAVKLAMPYSLATPPAVQSTVENVKPPLADPNHLSAGVINKKIAVKVTTPLQQQNRSVPNIAPVTSVIRFYSLSTNVKFTHLADFCSQCGPVLHIEKKGATTFVELAVHKTVSNAFVKRWDGRCNINGTPCVIQTSDFTNFFGKSADAKKEMVDYNAAKNIHH</sequence>
<dbReference type="AlphaFoldDB" id="E9HW68"/>
<feature type="domain" description="C2H2-type" evidence="2">
    <location>
        <begin position="171"/>
        <end position="199"/>
    </location>
</feature>